<reference evidence="2" key="2">
    <citation type="journal article" date="2015" name="Data Brief">
        <title>Shoot transcriptome of the giant reed, Arundo donax.</title>
        <authorList>
            <person name="Barrero R.A."/>
            <person name="Guerrero F.D."/>
            <person name="Moolhuijzen P."/>
            <person name="Goolsby J.A."/>
            <person name="Tidwell J."/>
            <person name="Bellgard S.E."/>
            <person name="Bellgard M.I."/>
        </authorList>
    </citation>
    <scope>NUCLEOTIDE SEQUENCE</scope>
    <source>
        <tissue evidence="2">Shoot tissue taken approximately 20 cm above the soil surface</tissue>
    </source>
</reference>
<dbReference type="EMBL" id="GBRH01215704">
    <property type="protein sequence ID" value="JAD82191.1"/>
    <property type="molecule type" value="Transcribed_RNA"/>
</dbReference>
<protein>
    <recommendedName>
        <fullName evidence="3">BED-type domain-containing protein</fullName>
    </recommendedName>
</protein>
<accession>A0A0A9D308</accession>
<reference evidence="2" key="1">
    <citation type="submission" date="2014-09" db="EMBL/GenBank/DDBJ databases">
        <authorList>
            <person name="Magalhaes I.L.F."/>
            <person name="Oliveira U."/>
            <person name="Santos F.R."/>
            <person name="Vidigal T.H.D.A."/>
            <person name="Brescovit A.D."/>
            <person name="Santos A.J."/>
        </authorList>
    </citation>
    <scope>NUCLEOTIDE SEQUENCE</scope>
    <source>
        <tissue evidence="2">Shoot tissue taken approximately 20 cm above the soil surface</tissue>
    </source>
</reference>
<proteinExistence type="predicted"/>
<dbReference type="AlphaFoldDB" id="A0A0A9D308"/>
<evidence type="ECO:0000313" key="2">
    <source>
        <dbReference type="EMBL" id="JAD82191.1"/>
    </source>
</evidence>
<name>A0A0A9D308_ARUDO</name>
<evidence type="ECO:0000256" key="1">
    <source>
        <dbReference type="SAM" id="MobiDB-lite"/>
    </source>
</evidence>
<feature type="region of interest" description="Disordered" evidence="1">
    <location>
        <begin position="76"/>
        <end position="115"/>
    </location>
</feature>
<dbReference type="PANTHER" id="PTHR46951">
    <property type="entry name" value="BED-TYPE DOMAIN-CONTAINING PROTEIN"/>
    <property type="match status" value="1"/>
</dbReference>
<organism evidence="2">
    <name type="scientific">Arundo donax</name>
    <name type="common">Giant reed</name>
    <name type="synonym">Donax arundinaceus</name>
    <dbReference type="NCBI Taxonomy" id="35708"/>
    <lineage>
        <taxon>Eukaryota</taxon>
        <taxon>Viridiplantae</taxon>
        <taxon>Streptophyta</taxon>
        <taxon>Embryophyta</taxon>
        <taxon>Tracheophyta</taxon>
        <taxon>Spermatophyta</taxon>
        <taxon>Magnoliopsida</taxon>
        <taxon>Liliopsida</taxon>
        <taxon>Poales</taxon>
        <taxon>Poaceae</taxon>
        <taxon>PACMAD clade</taxon>
        <taxon>Arundinoideae</taxon>
        <taxon>Arundineae</taxon>
        <taxon>Arundo</taxon>
    </lineage>
</organism>
<feature type="compositionally biased region" description="Acidic residues" evidence="1">
    <location>
        <begin position="76"/>
        <end position="88"/>
    </location>
</feature>
<sequence>MIQAGSMGADPSKRDWVTCNICKKKVPGGKKRFKQHLAGGYGDVKICEQVSSQVKREMKEYLDSKRKRRPLFLDDVEEDGEADEDEVVEVAPSDVAAKEKATPKPKPSSGTAAKRRHAIYQLRSATPSKGHTTPKSTKTIDKVLRRTPEQVVDERCAKGFQPTIESSTKTKEERHYVCVQWALWFVECGVAFNAINSRQFAIACEATAQYGSGFDPPNNQELGDSLLQDCVKLTSDMRKDHELVWQQYERKALD</sequence>
<dbReference type="PANTHER" id="PTHR46951:SF2">
    <property type="entry name" value="BED-TYPE DOMAIN-CONTAINING PROTEIN"/>
    <property type="match status" value="1"/>
</dbReference>
<evidence type="ECO:0008006" key="3">
    <source>
        <dbReference type="Google" id="ProtNLM"/>
    </source>
</evidence>